<dbReference type="AlphaFoldDB" id="A0A0F9SD73"/>
<sequence>MKDEEILKKAIENAVGNGWITSKVWQNDGNTKLWANEMYRDIIFSHSFAKAFWGEPLLFGDVIYVEMKLMQ</sequence>
<evidence type="ECO:0000313" key="1">
    <source>
        <dbReference type="EMBL" id="KKN34951.1"/>
    </source>
</evidence>
<organism evidence="1">
    <name type="scientific">marine sediment metagenome</name>
    <dbReference type="NCBI Taxonomy" id="412755"/>
    <lineage>
        <taxon>unclassified sequences</taxon>
        <taxon>metagenomes</taxon>
        <taxon>ecological metagenomes</taxon>
    </lineage>
</organism>
<proteinExistence type="predicted"/>
<protein>
    <submittedName>
        <fullName evidence="1">Uncharacterized protein</fullName>
    </submittedName>
</protein>
<dbReference type="EMBL" id="LAZR01002075">
    <property type="protein sequence ID" value="KKN34951.1"/>
    <property type="molecule type" value="Genomic_DNA"/>
</dbReference>
<name>A0A0F9SD73_9ZZZZ</name>
<gene>
    <name evidence="1" type="ORF">LCGC14_0788920</name>
</gene>
<comment type="caution">
    <text evidence="1">The sequence shown here is derived from an EMBL/GenBank/DDBJ whole genome shotgun (WGS) entry which is preliminary data.</text>
</comment>
<accession>A0A0F9SD73</accession>
<reference evidence="1" key="1">
    <citation type="journal article" date="2015" name="Nature">
        <title>Complex archaea that bridge the gap between prokaryotes and eukaryotes.</title>
        <authorList>
            <person name="Spang A."/>
            <person name="Saw J.H."/>
            <person name="Jorgensen S.L."/>
            <person name="Zaremba-Niedzwiedzka K."/>
            <person name="Martijn J."/>
            <person name="Lind A.E."/>
            <person name="van Eijk R."/>
            <person name="Schleper C."/>
            <person name="Guy L."/>
            <person name="Ettema T.J."/>
        </authorList>
    </citation>
    <scope>NUCLEOTIDE SEQUENCE</scope>
</reference>